<keyword evidence="2" id="KW-1185">Reference proteome</keyword>
<evidence type="ECO:0000313" key="1">
    <source>
        <dbReference type="EMBL" id="PWC10048.1"/>
    </source>
</evidence>
<comment type="caution">
    <text evidence="1">The sequence shown here is derived from an EMBL/GenBank/DDBJ whole genome shotgun (WGS) entry which is preliminary data.</text>
</comment>
<organism evidence="1 2">
    <name type="scientific">Brenneria roseae subsp. americana</name>
    <dbReference type="NCBI Taxonomy" id="1508507"/>
    <lineage>
        <taxon>Bacteria</taxon>
        <taxon>Pseudomonadati</taxon>
        <taxon>Pseudomonadota</taxon>
        <taxon>Gammaproteobacteria</taxon>
        <taxon>Enterobacterales</taxon>
        <taxon>Pectobacteriaceae</taxon>
        <taxon>Brenneria</taxon>
    </lineage>
</organism>
<evidence type="ECO:0000313" key="2">
    <source>
        <dbReference type="Proteomes" id="UP000245138"/>
    </source>
</evidence>
<accession>A0A2U1TKU5</accession>
<gene>
    <name evidence="1" type="ORF">B4923_18115</name>
</gene>
<protein>
    <submittedName>
        <fullName evidence="1">Uncharacterized protein</fullName>
    </submittedName>
</protein>
<dbReference type="EMBL" id="QDKJ01000016">
    <property type="protein sequence ID" value="PWC10048.1"/>
    <property type="molecule type" value="Genomic_DNA"/>
</dbReference>
<reference evidence="1 2" key="1">
    <citation type="submission" date="2018-04" db="EMBL/GenBank/DDBJ databases">
        <title>Brenneria corticis sp.nov.</title>
        <authorList>
            <person name="Li Y."/>
        </authorList>
    </citation>
    <scope>NUCLEOTIDE SEQUENCE [LARGE SCALE GENOMIC DNA]</scope>
    <source>
        <strain evidence="1 2">LMG 27715</strain>
    </source>
</reference>
<proteinExistence type="predicted"/>
<sequence length="65" mass="7498">MTCNHCQELLVSTHGHCVAHILLSRTYKSNNFSQLMFVCAIRIQDGRIHNKKCILSTEKQTLILR</sequence>
<dbReference type="Proteomes" id="UP000245138">
    <property type="component" value="Unassembled WGS sequence"/>
</dbReference>
<name>A0A2U1TKU5_9GAMM</name>
<dbReference type="AlphaFoldDB" id="A0A2U1TKU5"/>